<evidence type="ECO:0000313" key="2">
    <source>
        <dbReference type="EMBL" id="SCB16192.1"/>
    </source>
</evidence>
<protein>
    <submittedName>
        <fullName evidence="2">Phosphotransferase enzyme family protein</fullName>
    </submittedName>
</protein>
<gene>
    <name evidence="2" type="ORF">GA0061100_102535</name>
</gene>
<dbReference type="STRING" id="52131.GA0061100_102535"/>
<evidence type="ECO:0000313" key="3">
    <source>
        <dbReference type="Proteomes" id="UP000186228"/>
    </source>
</evidence>
<organism evidence="2 3">
    <name type="scientific">Rhizobium hainanense</name>
    <dbReference type="NCBI Taxonomy" id="52131"/>
    <lineage>
        <taxon>Bacteria</taxon>
        <taxon>Pseudomonadati</taxon>
        <taxon>Pseudomonadota</taxon>
        <taxon>Alphaproteobacteria</taxon>
        <taxon>Hyphomicrobiales</taxon>
        <taxon>Rhizobiaceae</taxon>
        <taxon>Rhizobium/Agrobacterium group</taxon>
        <taxon>Rhizobium</taxon>
    </lineage>
</organism>
<sequence>MENQEETTVPSRTARLVLVTPDGTVVGCLAPIPVEIPWWQEVESVVRAARDRHGIDVTILRLLEAARDRAPGGEVTYLAEIAQPVPADAWAGKLEAHPLRQAYAEPGGPDADLDWAARVLAGHGLAPTAKPIQVRTWNLSSVWRIPLGAQSAWLKVVPPVLAHEGRVINALSGHHVPTLYGHDEYGRVLIAEIPGDDLYEATLLQLLAMVTLLVEIQASWIERVEELRMMGLPDWCGQSLCFEIAEVVRRTSEELSEDERVTLQRFVQGLPALFAEIHACGLPDTLVHGDCHPGNFRGTEGALTLLDWGDSGIGHPLLDQSAFLDGMAQEYVETIKDHWNREWLARVSGSNPARAAELLAPIAMARRAVIYRRFLDNIEPSERIYHRDDPAGWLRDTAALLKKIRLNAR</sequence>
<evidence type="ECO:0000259" key="1">
    <source>
        <dbReference type="Pfam" id="PF01636"/>
    </source>
</evidence>
<dbReference type="InterPro" id="IPR002575">
    <property type="entry name" value="Aminoglycoside_PTrfase"/>
</dbReference>
<proteinExistence type="predicted"/>
<reference evidence="3" key="1">
    <citation type="submission" date="2016-08" db="EMBL/GenBank/DDBJ databases">
        <authorList>
            <person name="Varghese N."/>
            <person name="Submissions Spin"/>
        </authorList>
    </citation>
    <scope>NUCLEOTIDE SEQUENCE [LARGE SCALE GENOMIC DNA]</scope>
    <source>
        <strain evidence="3">CCBAU 57015</strain>
    </source>
</reference>
<dbReference type="SUPFAM" id="SSF56112">
    <property type="entry name" value="Protein kinase-like (PK-like)"/>
    <property type="match status" value="1"/>
</dbReference>
<feature type="domain" description="Aminoglycoside phosphotransferase" evidence="1">
    <location>
        <begin position="143"/>
        <end position="357"/>
    </location>
</feature>
<dbReference type="Proteomes" id="UP000186228">
    <property type="component" value="Unassembled WGS sequence"/>
</dbReference>
<dbReference type="EMBL" id="FMAC01000002">
    <property type="protein sequence ID" value="SCB16192.1"/>
    <property type="molecule type" value="Genomic_DNA"/>
</dbReference>
<keyword evidence="2" id="KW-0808">Transferase</keyword>
<dbReference type="InterPro" id="IPR011009">
    <property type="entry name" value="Kinase-like_dom_sf"/>
</dbReference>
<dbReference type="AlphaFoldDB" id="A0A1C3UL48"/>
<keyword evidence="3" id="KW-1185">Reference proteome</keyword>
<dbReference type="Pfam" id="PF01636">
    <property type="entry name" value="APH"/>
    <property type="match status" value="1"/>
</dbReference>
<dbReference type="Gene3D" id="3.90.1200.10">
    <property type="match status" value="1"/>
</dbReference>
<name>A0A1C3UL48_9HYPH</name>
<accession>A0A1C3UL48</accession>
<dbReference type="GO" id="GO:0016740">
    <property type="term" value="F:transferase activity"/>
    <property type="evidence" value="ECO:0007669"/>
    <property type="project" value="UniProtKB-KW"/>
</dbReference>